<evidence type="ECO:0008006" key="4">
    <source>
        <dbReference type="Google" id="ProtNLM"/>
    </source>
</evidence>
<protein>
    <recommendedName>
        <fullName evidence="4">DUF3035 domain-containing protein</fullName>
    </recommendedName>
</protein>
<proteinExistence type="predicted"/>
<dbReference type="EMBL" id="QXFL01000004">
    <property type="protein sequence ID" value="RIV85828.1"/>
    <property type="molecule type" value="Genomic_DNA"/>
</dbReference>
<feature type="region of interest" description="Disordered" evidence="1">
    <location>
        <begin position="20"/>
        <end position="121"/>
    </location>
</feature>
<evidence type="ECO:0000313" key="2">
    <source>
        <dbReference type="EMBL" id="RIV85828.1"/>
    </source>
</evidence>
<keyword evidence="3" id="KW-1185">Reference proteome</keyword>
<feature type="compositionally biased region" description="Polar residues" evidence="1">
    <location>
        <begin position="38"/>
        <end position="60"/>
    </location>
</feature>
<comment type="caution">
    <text evidence="2">The sequence shown here is derived from an EMBL/GenBank/DDBJ whole genome shotgun (WGS) entry which is preliminary data.</text>
</comment>
<evidence type="ECO:0000256" key="1">
    <source>
        <dbReference type="SAM" id="MobiDB-lite"/>
    </source>
</evidence>
<feature type="compositionally biased region" description="Basic and acidic residues" evidence="1">
    <location>
        <begin position="21"/>
        <end position="30"/>
    </location>
</feature>
<gene>
    <name evidence="2" type="ORF">D2V07_10930</name>
</gene>
<dbReference type="AlphaFoldDB" id="A0A418NS10"/>
<name>A0A418NS10_9SPHN</name>
<dbReference type="Proteomes" id="UP000286576">
    <property type="component" value="Unassembled WGS sequence"/>
</dbReference>
<sequence>MAALGICALPLLSACGDDLEDRQAAVEERQPANGAMTMEQSQIKTESGSSPSQGASTAQDSESETTRMDDEVVVDAEPEVFVDDAQGFSTDPVDDTAGFDPTPRENGGFAPEPIAPEIFED</sequence>
<organism evidence="2 3">
    <name type="scientific">Aurantiacibacter zhengii</name>
    <dbReference type="NCBI Taxonomy" id="2307003"/>
    <lineage>
        <taxon>Bacteria</taxon>
        <taxon>Pseudomonadati</taxon>
        <taxon>Pseudomonadota</taxon>
        <taxon>Alphaproteobacteria</taxon>
        <taxon>Sphingomonadales</taxon>
        <taxon>Erythrobacteraceae</taxon>
        <taxon>Aurantiacibacter</taxon>
    </lineage>
</organism>
<feature type="compositionally biased region" description="Acidic residues" evidence="1">
    <location>
        <begin position="71"/>
        <end position="82"/>
    </location>
</feature>
<evidence type="ECO:0000313" key="3">
    <source>
        <dbReference type="Proteomes" id="UP000286576"/>
    </source>
</evidence>
<accession>A0A418NS10</accession>
<reference evidence="2 3" key="1">
    <citation type="submission" date="2018-08" db="EMBL/GenBank/DDBJ databases">
        <title>Erythrobacter zhengii sp.nov., a bacterium isolated from deep-sea sediment.</title>
        <authorList>
            <person name="Fang C."/>
            <person name="Wu Y.-H."/>
            <person name="Sun C."/>
            <person name="Wang H."/>
            <person name="Cheng H."/>
            <person name="Meng F.-X."/>
            <person name="Wang C.-S."/>
            <person name="Xu X.-W."/>
        </authorList>
    </citation>
    <scope>NUCLEOTIDE SEQUENCE [LARGE SCALE GENOMIC DNA]</scope>
    <source>
        <strain evidence="2 3">V18</strain>
    </source>
</reference>